<feature type="region of interest" description="Disordered" evidence="1">
    <location>
        <begin position="1"/>
        <end position="28"/>
    </location>
</feature>
<proteinExistence type="predicted"/>
<sequence>MSEDQKQDDLNRDYDEIENDKTDRDGTIVTDRREATPCQCDCGECRDRQRYRPRCRDAGYSRSSGYSSYNNYGCRECSARSYQYQPRAFSTSTFPVYPRIDIATAYGV</sequence>
<dbReference type="EMBL" id="CAJVCH010028510">
    <property type="protein sequence ID" value="CAG7704185.1"/>
    <property type="molecule type" value="Genomic_DNA"/>
</dbReference>
<gene>
    <name evidence="2" type="ORF">AFUS01_LOCUS4549</name>
</gene>
<comment type="caution">
    <text evidence="2">The sequence shown here is derived from an EMBL/GenBank/DDBJ whole genome shotgun (WGS) entry which is preliminary data.</text>
</comment>
<evidence type="ECO:0000256" key="1">
    <source>
        <dbReference type="SAM" id="MobiDB-lite"/>
    </source>
</evidence>
<dbReference type="AlphaFoldDB" id="A0A8J2NM96"/>
<accession>A0A8J2NM96</accession>
<evidence type="ECO:0000313" key="3">
    <source>
        <dbReference type="Proteomes" id="UP000708208"/>
    </source>
</evidence>
<keyword evidence="3" id="KW-1185">Reference proteome</keyword>
<reference evidence="2" key="1">
    <citation type="submission" date="2021-06" db="EMBL/GenBank/DDBJ databases">
        <authorList>
            <person name="Hodson N. C."/>
            <person name="Mongue J. A."/>
            <person name="Jaron S. K."/>
        </authorList>
    </citation>
    <scope>NUCLEOTIDE SEQUENCE</scope>
</reference>
<evidence type="ECO:0000313" key="2">
    <source>
        <dbReference type="EMBL" id="CAG7704185.1"/>
    </source>
</evidence>
<protein>
    <submittedName>
        <fullName evidence="2">Uncharacterized protein</fullName>
    </submittedName>
</protein>
<organism evidence="2 3">
    <name type="scientific">Allacma fusca</name>
    <dbReference type="NCBI Taxonomy" id="39272"/>
    <lineage>
        <taxon>Eukaryota</taxon>
        <taxon>Metazoa</taxon>
        <taxon>Ecdysozoa</taxon>
        <taxon>Arthropoda</taxon>
        <taxon>Hexapoda</taxon>
        <taxon>Collembola</taxon>
        <taxon>Symphypleona</taxon>
        <taxon>Sminthuridae</taxon>
        <taxon>Allacma</taxon>
    </lineage>
</organism>
<dbReference type="Proteomes" id="UP000708208">
    <property type="component" value="Unassembled WGS sequence"/>
</dbReference>
<name>A0A8J2NM96_9HEXA</name>